<feature type="domain" description="HPt" evidence="3">
    <location>
        <begin position="16"/>
        <end position="103"/>
    </location>
</feature>
<gene>
    <name evidence="4" type="ORF">AFCDBAGC_3761</name>
</gene>
<dbReference type="SUPFAM" id="SSF47226">
    <property type="entry name" value="Histidine-containing phosphotransfer domain, HPT domain"/>
    <property type="match status" value="1"/>
</dbReference>
<evidence type="ECO:0000256" key="2">
    <source>
        <dbReference type="PROSITE-ProRule" id="PRU00110"/>
    </source>
</evidence>
<keyword evidence="5" id="KW-1185">Reference proteome</keyword>
<protein>
    <recommendedName>
        <fullName evidence="3">HPt domain-containing protein</fullName>
    </recommendedName>
</protein>
<keyword evidence="2" id="KW-0597">Phosphoprotein</keyword>
<proteinExistence type="predicted"/>
<keyword evidence="1" id="KW-0902">Two-component regulatory system</keyword>
<dbReference type="Gene3D" id="1.20.120.160">
    <property type="entry name" value="HPT domain"/>
    <property type="match status" value="1"/>
</dbReference>
<name>A0ABQ4QKV0_9HYPH</name>
<evidence type="ECO:0000259" key="3">
    <source>
        <dbReference type="PROSITE" id="PS50894"/>
    </source>
</evidence>
<dbReference type="InterPro" id="IPR036641">
    <property type="entry name" value="HPT_dom_sf"/>
</dbReference>
<evidence type="ECO:0000313" key="5">
    <source>
        <dbReference type="Proteomes" id="UP001055117"/>
    </source>
</evidence>
<dbReference type="PROSITE" id="PS50894">
    <property type="entry name" value="HPT"/>
    <property type="match status" value="1"/>
</dbReference>
<reference evidence="4 5" key="1">
    <citation type="journal article" date="2021" name="Front. Microbiol.">
        <title>Comprehensive Comparative Genomics and Phenotyping of Methylobacterium Species.</title>
        <authorList>
            <person name="Alessa O."/>
            <person name="Ogura Y."/>
            <person name="Fujitani Y."/>
            <person name="Takami H."/>
            <person name="Hayashi T."/>
            <person name="Sahin N."/>
            <person name="Tani A."/>
        </authorList>
    </citation>
    <scope>NUCLEOTIDE SEQUENCE [LARGE SCALE GENOMIC DNA]</scope>
    <source>
        <strain evidence="4 5">DSM 23679</strain>
    </source>
</reference>
<dbReference type="EMBL" id="BPQG01000056">
    <property type="protein sequence ID" value="GJD45883.1"/>
    <property type="molecule type" value="Genomic_DNA"/>
</dbReference>
<accession>A0ABQ4QKV0</accession>
<dbReference type="InterPro" id="IPR008207">
    <property type="entry name" value="Sig_transdc_His_kin_Hpt_dom"/>
</dbReference>
<dbReference type="Proteomes" id="UP001055117">
    <property type="component" value="Unassembled WGS sequence"/>
</dbReference>
<comment type="caution">
    <text evidence="4">The sequence shown here is derived from an EMBL/GenBank/DDBJ whole genome shotgun (WGS) entry which is preliminary data.</text>
</comment>
<organism evidence="4 5">
    <name type="scientific">Methylobacterium cerastii</name>
    <dbReference type="NCBI Taxonomy" id="932741"/>
    <lineage>
        <taxon>Bacteria</taxon>
        <taxon>Pseudomonadati</taxon>
        <taxon>Pseudomonadota</taxon>
        <taxon>Alphaproteobacteria</taxon>
        <taxon>Hyphomicrobiales</taxon>
        <taxon>Methylobacteriaceae</taxon>
        <taxon>Methylobacterium</taxon>
    </lineage>
</organism>
<sequence length="103" mass="10388">METIDRAHLAAQTFGDADLAAELLGLFADQCRRILPRLADPALPAQDRADLAHTLKGSAASVGASHVRDLSSAAETALRGGGDAAAAVADLEPAVAACLAEIG</sequence>
<dbReference type="CDD" id="cd00088">
    <property type="entry name" value="HPT"/>
    <property type="match status" value="1"/>
</dbReference>
<evidence type="ECO:0000256" key="1">
    <source>
        <dbReference type="ARBA" id="ARBA00023012"/>
    </source>
</evidence>
<feature type="modified residue" description="Phosphohistidine" evidence="2">
    <location>
        <position position="53"/>
    </location>
</feature>
<dbReference type="RefSeq" id="WP_147830808.1">
    <property type="nucleotide sequence ID" value="NZ_BPQG01000056.1"/>
</dbReference>
<dbReference type="Pfam" id="PF01627">
    <property type="entry name" value="Hpt"/>
    <property type="match status" value="1"/>
</dbReference>
<evidence type="ECO:0000313" key="4">
    <source>
        <dbReference type="EMBL" id="GJD45883.1"/>
    </source>
</evidence>